<dbReference type="AlphaFoldDB" id="A0A4Y8MX50"/>
<comment type="caution">
    <text evidence="1">The sequence shown here is derived from an EMBL/GenBank/DDBJ whole genome shotgun (WGS) entry which is preliminary data.</text>
</comment>
<dbReference type="SUPFAM" id="SSF55331">
    <property type="entry name" value="Tautomerase/MIF"/>
    <property type="match status" value="1"/>
</dbReference>
<accession>A0A4Y8MX50</accession>
<dbReference type="PANTHER" id="PTHR38460">
    <property type="entry name" value="TAUTOMERASE YOLI-RELATED"/>
    <property type="match status" value="1"/>
</dbReference>
<dbReference type="PANTHER" id="PTHR38460:SF1">
    <property type="entry name" value="TAUTOMERASE YOLI-RELATED"/>
    <property type="match status" value="1"/>
</dbReference>
<organism evidence="1 2">
    <name type="scientific">Paraburkholderia dipogonis</name>
    <dbReference type="NCBI Taxonomy" id="1211383"/>
    <lineage>
        <taxon>Bacteria</taxon>
        <taxon>Pseudomonadati</taxon>
        <taxon>Pseudomonadota</taxon>
        <taxon>Betaproteobacteria</taxon>
        <taxon>Burkholderiales</taxon>
        <taxon>Burkholderiaceae</taxon>
        <taxon>Paraburkholderia</taxon>
    </lineage>
</organism>
<dbReference type="RefSeq" id="WP_134465205.1">
    <property type="nucleotide sequence ID" value="NZ_JBHMFL010000064.1"/>
</dbReference>
<dbReference type="InterPro" id="IPR037479">
    <property type="entry name" value="Tauto_MSAD"/>
</dbReference>
<dbReference type="Proteomes" id="UP000297385">
    <property type="component" value="Unassembled WGS sequence"/>
</dbReference>
<reference evidence="1 2" key="1">
    <citation type="submission" date="2019-03" db="EMBL/GenBank/DDBJ databases">
        <title>Complete Genome Sequence of Paraburkholderia dipogonis ICMP 19430T, a Nitrogen-fixing Symbiont of the South African Invasive Legume Dipogon lignosus in New Zealand.</title>
        <authorList>
            <person name="De Meyer S.E."/>
        </authorList>
    </citation>
    <scope>NUCLEOTIDE SEQUENCE [LARGE SCALE GENOMIC DNA]</scope>
    <source>
        <strain evidence="1 2">ICMP 19430</strain>
    </source>
</reference>
<dbReference type="InterPro" id="IPR014347">
    <property type="entry name" value="Tautomerase/MIF_sf"/>
</dbReference>
<dbReference type="Pfam" id="PF14552">
    <property type="entry name" value="Tautomerase_2"/>
    <property type="match status" value="1"/>
</dbReference>
<protein>
    <submittedName>
        <fullName evidence="1">Tautomerase family protein</fullName>
    </submittedName>
</protein>
<name>A0A4Y8MX50_9BURK</name>
<evidence type="ECO:0000313" key="1">
    <source>
        <dbReference type="EMBL" id="TFE41928.1"/>
    </source>
</evidence>
<sequence length="133" mass="15149">MPLAKIYVKQGVFDDIRIDHISSAIQCALIEVLQIPTDDFFQLIHEMPARHFRHSPSFLGMRYSDELIMLEITFLAGRSAELRKALLKALNRHIVERVKISQDDLFVLLYETAGENVSFGRGEAQRAFASATK</sequence>
<dbReference type="EMBL" id="SNVI01000002">
    <property type="protein sequence ID" value="TFE41928.1"/>
    <property type="molecule type" value="Genomic_DNA"/>
</dbReference>
<gene>
    <name evidence="1" type="ORF">E2553_35470</name>
</gene>
<dbReference type="Gene3D" id="3.30.429.10">
    <property type="entry name" value="Macrophage Migration Inhibitory Factor"/>
    <property type="match status" value="1"/>
</dbReference>
<evidence type="ECO:0000313" key="2">
    <source>
        <dbReference type="Proteomes" id="UP000297385"/>
    </source>
</evidence>
<dbReference type="GeneID" id="97310951"/>
<proteinExistence type="predicted"/>